<evidence type="ECO:0000313" key="1">
    <source>
        <dbReference type="EMBL" id="OXU22248.1"/>
    </source>
</evidence>
<name>A0A232EVA8_9HYME</name>
<accession>A0A232EVA8</accession>
<dbReference type="EMBL" id="NNAY01002041">
    <property type="protein sequence ID" value="OXU22248.1"/>
    <property type="molecule type" value="Genomic_DNA"/>
</dbReference>
<sequence length="49" mass="5697">MILKVDVCSFPIAVRLQLFRNRLPYQFLLNSLGSAFYPEPYGFGVKKCR</sequence>
<reference evidence="1 2" key="1">
    <citation type="journal article" date="2017" name="Curr. Biol.">
        <title>The Evolution of Venom by Co-option of Single-Copy Genes.</title>
        <authorList>
            <person name="Martinson E.O."/>
            <person name="Mrinalini"/>
            <person name="Kelkar Y.D."/>
            <person name="Chang C.H."/>
            <person name="Werren J.H."/>
        </authorList>
    </citation>
    <scope>NUCLEOTIDE SEQUENCE [LARGE SCALE GENOMIC DNA]</scope>
    <source>
        <strain evidence="1 2">Alberta</strain>
        <tissue evidence="1">Whole body</tissue>
    </source>
</reference>
<dbReference type="Proteomes" id="UP000215335">
    <property type="component" value="Unassembled WGS sequence"/>
</dbReference>
<protein>
    <submittedName>
        <fullName evidence="1">Uncharacterized protein</fullName>
    </submittedName>
</protein>
<gene>
    <name evidence="1" type="ORF">TSAR_004418</name>
</gene>
<dbReference type="AlphaFoldDB" id="A0A232EVA8"/>
<organism evidence="1 2">
    <name type="scientific">Trichomalopsis sarcophagae</name>
    <dbReference type="NCBI Taxonomy" id="543379"/>
    <lineage>
        <taxon>Eukaryota</taxon>
        <taxon>Metazoa</taxon>
        <taxon>Ecdysozoa</taxon>
        <taxon>Arthropoda</taxon>
        <taxon>Hexapoda</taxon>
        <taxon>Insecta</taxon>
        <taxon>Pterygota</taxon>
        <taxon>Neoptera</taxon>
        <taxon>Endopterygota</taxon>
        <taxon>Hymenoptera</taxon>
        <taxon>Apocrita</taxon>
        <taxon>Proctotrupomorpha</taxon>
        <taxon>Chalcidoidea</taxon>
        <taxon>Pteromalidae</taxon>
        <taxon>Pteromalinae</taxon>
        <taxon>Trichomalopsis</taxon>
    </lineage>
</organism>
<comment type="caution">
    <text evidence="1">The sequence shown here is derived from an EMBL/GenBank/DDBJ whole genome shotgun (WGS) entry which is preliminary data.</text>
</comment>
<proteinExistence type="predicted"/>
<keyword evidence="2" id="KW-1185">Reference proteome</keyword>
<evidence type="ECO:0000313" key="2">
    <source>
        <dbReference type="Proteomes" id="UP000215335"/>
    </source>
</evidence>